<proteinExistence type="predicted"/>
<comment type="caution">
    <text evidence="7">The sequence shown here is derived from an EMBL/GenBank/DDBJ whole genome shotgun (WGS) entry which is preliminary data.</text>
</comment>
<evidence type="ECO:0008006" key="9">
    <source>
        <dbReference type="Google" id="ProtNLM"/>
    </source>
</evidence>
<dbReference type="GO" id="GO:0000981">
    <property type="term" value="F:DNA-binding transcription factor activity, RNA polymerase II-specific"/>
    <property type="evidence" value="ECO:0007669"/>
    <property type="project" value="TreeGrafter"/>
</dbReference>
<keyword evidence="4" id="KW-0804">Transcription</keyword>
<reference evidence="7 8" key="1">
    <citation type="submission" date="2021-12" db="EMBL/GenBank/DDBJ databases">
        <title>High titer production of polyol ester of fatty acids by Rhodotorula paludigena BS15 towards product separation-free biomass refinery.</title>
        <authorList>
            <person name="Mano J."/>
            <person name="Ono H."/>
            <person name="Tanaka T."/>
            <person name="Naito K."/>
            <person name="Sushida H."/>
            <person name="Ike M."/>
            <person name="Tokuyasu K."/>
            <person name="Kitaoka M."/>
        </authorList>
    </citation>
    <scope>NUCLEOTIDE SEQUENCE [LARGE SCALE GENOMIC DNA]</scope>
    <source>
        <strain evidence="7 8">BS15</strain>
    </source>
</reference>
<accession>A0AAV5GF03</accession>
<dbReference type="PANTHER" id="PTHR31845:SF19">
    <property type="entry name" value="TRANSCRIPTION FACTOR DOMAIN-CONTAINING PROTEIN"/>
    <property type="match status" value="1"/>
</dbReference>
<evidence type="ECO:0000256" key="4">
    <source>
        <dbReference type="ARBA" id="ARBA00023163"/>
    </source>
</evidence>
<feature type="region of interest" description="Disordered" evidence="6">
    <location>
        <begin position="392"/>
        <end position="436"/>
    </location>
</feature>
<dbReference type="PANTHER" id="PTHR31845">
    <property type="entry name" value="FINGER DOMAIN PROTEIN, PUTATIVE-RELATED"/>
    <property type="match status" value="1"/>
</dbReference>
<dbReference type="Proteomes" id="UP001342314">
    <property type="component" value="Unassembled WGS sequence"/>
</dbReference>
<sequence>MANEGPRRPEKVFEDIVVAGIIPEEQVEGLFQFYFAHLNPMTSLLDPDLHTVEFCRSRSAFLFTAILTVASKVAHPTLYPPSLKYAKSLLGQAFEAGTNTLELVQALATLVFWQDPTDDSGARKLAYAIRCAYELNIHKYLTIADHRFSTQRGLPKMINNDFRSDAIPWLLEHKSEQLCPQSAGLAPLIELGRASLVRFYGTVLQFQLLEINLYLAIRRTTNSLDSFGFDPRTDARSSPLVVFSNCIKSAIKVLDVMERELRFMVYSFDSRPTGTPSLAALTRLQTACSDISNGPQSMAAYTSRLLQHLLIKVQVAESTAAAAAASANQQVPEASSSGATASGLPAAPAAAGNPLGATPSYVKASLSAPSWSTDPGSSGTAANGYSVFNSGGFSGGTFTPPQPPQAGMGQRVQAQQPMWDDNGGRGAGGAPNADTMAAAASGADQGFDALNANFLASMMPPMQSFDEDLPFPAGDDAFWQSLFPLSFEAP</sequence>
<evidence type="ECO:0000256" key="3">
    <source>
        <dbReference type="ARBA" id="ARBA00023125"/>
    </source>
</evidence>
<protein>
    <recommendedName>
        <fullName evidence="9">Transcription factor domain-containing protein</fullName>
    </recommendedName>
</protein>
<dbReference type="InterPro" id="IPR051089">
    <property type="entry name" value="prtT"/>
</dbReference>
<organism evidence="7 8">
    <name type="scientific">Rhodotorula paludigena</name>
    <dbReference type="NCBI Taxonomy" id="86838"/>
    <lineage>
        <taxon>Eukaryota</taxon>
        <taxon>Fungi</taxon>
        <taxon>Dikarya</taxon>
        <taxon>Basidiomycota</taxon>
        <taxon>Pucciniomycotina</taxon>
        <taxon>Microbotryomycetes</taxon>
        <taxon>Sporidiobolales</taxon>
        <taxon>Sporidiobolaceae</taxon>
        <taxon>Rhodotorula</taxon>
    </lineage>
</organism>
<dbReference type="EMBL" id="BQKY01000008">
    <property type="protein sequence ID" value="GJN91115.1"/>
    <property type="molecule type" value="Genomic_DNA"/>
</dbReference>
<keyword evidence="2" id="KW-0805">Transcription regulation</keyword>
<dbReference type="GO" id="GO:0000976">
    <property type="term" value="F:transcription cis-regulatory region binding"/>
    <property type="evidence" value="ECO:0007669"/>
    <property type="project" value="TreeGrafter"/>
</dbReference>
<dbReference type="AlphaFoldDB" id="A0AAV5GF03"/>
<dbReference type="CDD" id="cd12148">
    <property type="entry name" value="fungal_TF_MHR"/>
    <property type="match status" value="1"/>
</dbReference>
<gene>
    <name evidence="7" type="ORF">Rhopal_004133-T1</name>
</gene>
<keyword evidence="3" id="KW-0238">DNA-binding</keyword>
<evidence type="ECO:0000256" key="1">
    <source>
        <dbReference type="ARBA" id="ARBA00004123"/>
    </source>
</evidence>
<comment type="subcellular location">
    <subcellularLocation>
        <location evidence="1">Nucleus</location>
    </subcellularLocation>
</comment>
<evidence type="ECO:0000256" key="6">
    <source>
        <dbReference type="SAM" id="MobiDB-lite"/>
    </source>
</evidence>
<keyword evidence="5" id="KW-0539">Nucleus</keyword>
<name>A0AAV5GF03_9BASI</name>
<dbReference type="GO" id="GO:0005634">
    <property type="term" value="C:nucleus"/>
    <property type="evidence" value="ECO:0007669"/>
    <property type="project" value="UniProtKB-SubCell"/>
</dbReference>
<evidence type="ECO:0000313" key="7">
    <source>
        <dbReference type="EMBL" id="GJN91115.1"/>
    </source>
</evidence>
<evidence type="ECO:0000256" key="5">
    <source>
        <dbReference type="ARBA" id="ARBA00023242"/>
    </source>
</evidence>
<evidence type="ECO:0000313" key="8">
    <source>
        <dbReference type="Proteomes" id="UP001342314"/>
    </source>
</evidence>
<keyword evidence="8" id="KW-1185">Reference proteome</keyword>
<evidence type="ECO:0000256" key="2">
    <source>
        <dbReference type="ARBA" id="ARBA00023015"/>
    </source>
</evidence>